<reference evidence="2" key="1">
    <citation type="submission" date="2014-11" db="EMBL/GenBank/DDBJ databases">
        <authorList>
            <person name="Wibberg D."/>
        </authorList>
    </citation>
    <scope>NUCLEOTIDE SEQUENCE [LARGE SCALE GENOMIC DNA]</scope>
    <source>
        <strain evidence="2">L3</strain>
    </source>
</reference>
<dbReference type="InterPro" id="IPR015867">
    <property type="entry name" value="N-reg_PII/ATP_PRibTrfase_C"/>
</dbReference>
<dbReference type="AlphaFoldDB" id="A0A0C7P3L2"/>
<dbReference type="Proteomes" id="UP000032809">
    <property type="component" value="Chromosome I"/>
</dbReference>
<protein>
    <submittedName>
        <fullName evidence="1">Nitrogen regulatory protein P-II</fullName>
    </submittedName>
</protein>
<gene>
    <name evidence="1" type="primary">gln</name>
    <name evidence="1" type="ORF">DTL3_1160</name>
</gene>
<evidence type="ECO:0000313" key="2">
    <source>
        <dbReference type="Proteomes" id="UP000032809"/>
    </source>
</evidence>
<proteinExistence type="predicted"/>
<evidence type="ECO:0000313" key="1">
    <source>
        <dbReference type="EMBL" id="CEP78464.1"/>
    </source>
</evidence>
<dbReference type="SMART" id="SM00938">
    <property type="entry name" value="P-II"/>
    <property type="match status" value="1"/>
</dbReference>
<sequence>MNNNTKSYELIYVILNFGMGSRVYKYARELGIKRGMIILGKGTVKSPLLEFLGITDVRKEIILMVCESSKINEIVPKIVDTFHIDKPNKGILFTIPIKDFYDLQNNGKKYVSAEVKTNGGVKNTMYDAIFVVVDKGKAEFVVEAANEAGAKGGTIIHARGAGEYEIEKIFSMEIEPEKDIVLIIVKEELTEAVVNSIRDKLDIEKEGAGIIFVQEVDQAYGLI</sequence>
<organism evidence="1 2">
    <name type="scientific">Defluviitoga tunisiensis</name>
    <dbReference type="NCBI Taxonomy" id="1006576"/>
    <lineage>
        <taxon>Bacteria</taxon>
        <taxon>Thermotogati</taxon>
        <taxon>Thermotogota</taxon>
        <taxon>Thermotogae</taxon>
        <taxon>Petrotogales</taxon>
        <taxon>Petrotogaceae</taxon>
        <taxon>Defluviitoga</taxon>
    </lineage>
</organism>
<dbReference type="SUPFAM" id="SSF54913">
    <property type="entry name" value="GlnB-like"/>
    <property type="match status" value="2"/>
</dbReference>
<dbReference type="Gene3D" id="3.30.70.120">
    <property type="match status" value="2"/>
</dbReference>
<dbReference type="PROSITE" id="PS51343">
    <property type="entry name" value="PII_GLNB_DOM"/>
    <property type="match status" value="1"/>
</dbReference>
<dbReference type="GO" id="GO:0006808">
    <property type="term" value="P:regulation of nitrogen utilization"/>
    <property type="evidence" value="ECO:0007669"/>
    <property type="project" value="InterPro"/>
</dbReference>
<name>A0A0C7P3L2_DEFTU</name>
<dbReference type="Pfam" id="PF00543">
    <property type="entry name" value="P-II"/>
    <property type="match status" value="1"/>
</dbReference>
<keyword evidence="2" id="KW-1185">Reference proteome</keyword>
<dbReference type="HOGENOM" id="CLU_102878_1_0_0"/>
<dbReference type="OrthoDB" id="9803021at2"/>
<dbReference type="KEGG" id="dtn:DTL3_1160"/>
<dbReference type="InterPro" id="IPR002187">
    <property type="entry name" value="N-reg_PII"/>
</dbReference>
<dbReference type="EMBL" id="LN824141">
    <property type="protein sequence ID" value="CEP78464.1"/>
    <property type="molecule type" value="Genomic_DNA"/>
</dbReference>
<accession>A0A0C7P3L2</accession>
<dbReference type="GO" id="GO:0030234">
    <property type="term" value="F:enzyme regulator activity"/>
    <property type="evidence" value="ECO:0007669"/>
    <property type="project" value="InterPro"/>
</dbReference>
<dbReference type="InterPro" id="IPR011322">
    <property type="entry name" value="N-reg_PII-like_a/b"/>
</dbReference>
<dbReference type="RefSeq" id="WP_045087907.1">
    <property type="nucleotide sequence ID" value="NZ_LN824141.1"/>
</dbReference>
<dbReference type="STRING" id="1006576.DTL3_1160"/>